<dbReference type="GO" id="GO:0008199">
    <property type="term" value="F:ferric iron binding"/>
    <property type="evidence" value="ECO:0007669"/>
    <property type="project" value="InterPro"/>
</dbReference>
<evidence type="ECO:0000256" key="8">
    <source>
        <dbReference type="PIRSR" id="PIRSR601519-1"/>
    </source>
</evidence>
<dbReference type="GO" id="GO:0005737">
    <property type="term" value="C:cytoplasm"/>
    <property type="evidence" value="ECO:0007669"/>
    <property type="project" value="TreeGrafter"/>
</dbReference>
<feature type="binding site" evidence="8">
    <location>
        <position position="157"/>
    </location>
    <ligand>
        <name>Fe cation</name>
        <dbReference type="ChEBI" id="CHEBI:24875"/>
        <label>1</label>
    </ligand>
</feature>
<keyword evidence="5 8" id="KW-0408">Iron</keyword>
<dbReference type="InterPro" id="IPR009040">
    <property type="entry name" value="Ferritin-like_diiron"/>
</dbReference>
<dbReference type="Proteomes" id="UP000663828">
    <property type="component" value="Unassembled WGS sequence"/>
</dbReference>
<evidence type="ECO:0000313" key="12">
    <source>
        <dbReference type="EMBL" id="CAF1241447.1"/>
    </source>
</evidence>
<reference evidence="12" key="1">
    <citation type="submission" date="2021-02" db="EMBL/GenBank/DDBJ databases">
        <authorList>
            <person name="Nowell W R."/>
        </authorList>
    </citation>
    <scope>NUCLEOTIDE SEQUENCE</scope>
</reference>
<evidence type="ECO:0000256" key="9">
    <source>
        <dbReference type="RuleBase" id="RU361145"/>
    </source>
</evidence>
<evidence type="ECO:0000256" key="5">
    <source>
        <dbReference type="ARBA" id="ARBA00023004"/>
    </source>
</evidence>
<feature type="signal peptide" evidence="10">
    <location>
        <begin position="1"/>
        <end position="22"/>
    </location>
</feature>
<evidence type="ECO:0000313" key="14">
    <source>
        <dbReference type="Proteomes" id="UP000663828"/>
    </source>
</evidence>
<comment type="function">
    <text evidence="6">Stores iron in a soluble, non-toxic, readily available form. Important for iron homeostasis. Has ferroxidase activity. Iron is taken up in the ferrous form and deposited as ferric hydroxides after oxidation.</text>
</comment>
<evidence type="ECO:0000259" key="11">
    <source>
        <dbReference type="PROSITE" id="PS50905"/>
    </source>
</evidence>
<gene>
    <name evidence="12" type="ORF">EDS130_LOCUS27482</name>
    <name evidence="13" type="ORF">XAT740_LOCUS53700</name>
</gene>
<keyword evidence="14" id="KW-1185">Reference proteome</keyword>
<evidence type="ECO:0000313" key="15">
    <source>
        <dbReference type="Proteomes" id="UP000663852"/>
    </source>
</evidence>
<dbReference type="AlphaFoldDB" id="A0A814ZDN2"/>
<dbReference type="InterPro" id="IPR008331">
    <property type="entry name" value="Ferritin_DPS_dom"/>
</dbReference>
<evidence type="ECO:0000313" key="13">
    <source>
        <dbReference type="EMBL" id="CAF1643338.1"/>
    </source>
</evidence>
<evidence type="ECO:0000256" key="6">
    <source>
        <dbReference type="ARBA" id="ARBA00025111"/>
    </source>
</evidence>
<evidence type="ECO:0000256" key="1">
    <source>
        <dbReference type="ARBA" id="ARBA00007513"/>
    </source>
</evidence>
<dbReference type="GO" id="GO:0004322">
    <property type="term" value="F:ferroxidase activity"/>
    <property type="evidence" value="ECO:0007669"/>
    <property type="project" value="UniProtKB-EC"/>
</dbReference>
<comment type="caution">
    <text evidence="12">The sequence shown here is derived from an EMBL/GenBank/DDBJ whole genome shotgun (WGS) entry which is preliminary data.</text>
</comment>
<dbReference type="GO" id="GO:0008198">
    <property type="term" value="F:ferrous iron binding"/>
    <property type="evidence" value="ECO:0007669"/>
    <property type="project" value="TreeGrafter"/>
</dbReference>
<keyword evidence="2 9" id="KW-0409">Iron storage</keyword>
<keyword evidence="4 9" id="KW-0560">Oxidoreductase</keyword>
<feature type="binding site" evidence="8">
    <location>
        <position position="123"/>
    </location>
    <ligand>
        <name>Fe cation</name>
        <dbReference type="ChEBI" id="CHEBI:24875"/>
        <label>1</label>
    </ligand>
</feature>
<feature type="domain" description="Ferritin-like diiron" evidence="11">
    <location>
        <begin position="26"/>
        <end position="175"/>
    </location>
</feature>
<dbReference type="InterPro" id="IPR001519">
    <property type="entry name" value="Ferritin"/>
</dbReference>
<dbReference type="GO" id="GO:0006879">
    <property type="term" value="P:intracellular iron ion homeostasis"/>
    <property type="evidence" value="ECO:0007669"/>
    <property type="project" value="UniProtKB-KW"/>
</dbReference>
<dbReference type="GO" id="GO:0006826">
    <property type="term" value="P:iron ion transport"/>
    <property type="evidence" value="ECO:0007669"/>
    <property type="project" value="InterPro"/>
</dbReference>
<dbReference type="SUPFAM" id="SSF47240">
    <property type="entry name" value="Ferritin-like"/>
    <property type="match status" value="1"/>
</dbReference>
<name>A0A814ZDN2_ADIRI</name>
<feature type="chain" id="PRO_5035604135" description="Ferritin" evidence="10">
    <location>
        <begin position="23"/>
        <end position="196"/>
    </location>
</feature>
<feature type="binding site" evidence="8">
    <location>
        <position position="77"/>
    </location>
    <ligand>
        <name>Fe cation</name>
        <dbReference type="ChEBI" id="CHEBI:24875"/>
        <label>1</label>
    </ligand>
</feature>
<accession>A0A814ZDN2</accession>
<evidence type="ECO:0000256" key="2">
    <source>
        <dbReference type="ARBA" id="ARBA00022434"/>
    </source>
</evidence>
<comment type="function">
    <text evidence="9">Stores iron in a soluble, non-toxic, readily available form. Important for iron homeostasis. Iron is taken up in the ferrous form and deposited as ferric hydroxides after oxidation.</text>
</comment>
<feature type="binding site" evidence="8">
    <location>
        <position position="80"/>
    </location>
    <ligand>
        <name>Fe cation</name>
        <dbReference type="ChEBI" id="CHEBI:24875"/>
        <label>1</label>
    </ligand>
</feature>
<protein>
    <recommendedName>
        <fullName evidence="9">Ferritin</fullName>
        <ecNumber evidence="9">1.16.3.1</ecNumber>
    </recommendedName>
</protein>
<evidence type="ECO:0000256" key="3">
    <source>
        <dbReference type="ARBA" id="ARBA00022723"/>
    </source>
</evidence>
<organism evidence="12 15">
    <name type="scientific">Adineta ricciae</name>
    <name type="common">Rotifer</name>
    <dbReference type="NCBI Taxonomy" id="249248"/>
    <lineage>
        <taxon>Eukaryota</taxon>
        <taxon>Metazoa</taxon>
        <taxon>Spiralia</taxon>
        <taxon>Gnathifera</taxon>
        <taxon>Rotifera</taxon>
        <taxon>Eurotatoria</taxon>
        <taxon>Bdelloidea</taxon>
        <taxon>Adinetida</taxon>
        <taxon>Adinetidae</taxon>
        <taxon>Adineta</taxon>
    </lineage>
</organism>
<evidence type="ECO:0000256" key="4">
    <source>
        <dbReference type="ARBA" id="ARBA00023002"/>
    </source>
</evidence>
<dbReference type="Proteomes" id="UP000663852">
    <property type="component" value="Unassembled WGS sequence"/>
</dbReference>
<dbReference type="OrthoDB" id="186462at2759"/>
<dbReference type="EMBL" id="CAJNOJ010000173">
    <property type="protein sequence ID" value="CAF1241447.1"/>
    <property type="molecule type" value="Genomic_DNA"/>
</dbReference>
<dbReference type="InterPro" id="IPR012347">
    <property type="entry name" value="Ferritin-like"/>
</dbReference>
<keyword evidence="10" id="KW-0732">Signal</keyword>
<dbReference type="PANTHER" id="PTHR11431">
    <property type="entry name" value="FERRITIN"/>
    <property type="match status" value="1"/>
</dbReference>
<dbReference type="Gene3D" id="1.20.1260.10">
    <property type="match status" value="1"/>
</dbReference>
<feature type="binding site" evidence="8">
    <location>
        <position position="43"/>
    </location>
    <ligand>
        <name>Fe cation</name>
        <dbReference type="ChEBI" id="CHEBI:24875"/>
        <label>1</label>
    </ligand>
</feature>
<evidence type="ECO:0000256" key="10">
    <source>
        <dbReference type="SAM" id="SignalP"/>
    </source>
</evidence>
<dbReference type="PANTHER" id="PTHR11431:SF75">
    <property type="entry name" value="FERRITIN"/>
    <property type="match status" value="1"/>
</dbReference>
<proteinExistence type="inferred from homology"/>
<evidence type="ECO:0000256" key="7">
    <source>
        <dbReference type="ARBA" id="ARBA00047990"/>
    </source>
</evidence>
<keyword evidence="3 8" id="KW-0479">Metal-binding</keyword>
<dbReference type="PROSITE" id="PS50905">
    <property type="entry name" value="FERRITIN_LIKE"/>
    <property type="match status" value="1"/>
</dbReference>
<dbReference type="EC" id="1.16.3.1" evidence="9"/>
<sequence>MVSSSILVSTILLVFFSTTILCSEQRNVTALLHDCYEKQIQMEFFASNVYLTFAHRLAYDGVYHGFADFFFESAEEEREHGKKFLDFHNVRNHVSHLRDITISEELSSIITVNEMLRKAKTLEDDVFSNMRTLHGYAVEAGHSETVHFIEKVTLEEQTIAVKQMHDLVKRLDHNNNSTILLQMMDQDLRKKKVKQP</sequence>
<dbReference type="Pfam" id="PF00210">
    <property type="entry name" value="Ferritin"/>
    <property type="match status" value="1"/>
</dbReference>
<comment type="similarity">
    <text evidence="1 9">Belongs to the ferritin family.</text>
</comment>
<dbReference type="InterPro" id="IPR009078">
    <property type="entry name" value="Ferritin-like_SF"/>
</dbReference>
<comment type="catalytic activity">
    <reaction evidence="7 9">
        <text>4 Fe(2+) + O2 + 4 H(+) = 4 Fe(3+) + 2 H2O</text>
        <dbReference type="Rhea" id="RHEA:11148"/>
        <dbReference type="ChEBI" id="CHEBI:15377"/>
        <dbReference type="ChEBI" id="CHEBI:15378"/>
        <dbReference type="ChEBI" id="CHEBI:15379"/>
        <dbReference type="ChEBI" id="CHEBI:29033"/>
        <dbReference type="ChEBI" id="CHEBI:29034"/>
        <dbReference type="EC" id="1.16.3.1"/>
    </reaction>
</comment>
<dbReference type="EMBL" id="CAJNOR010009308">
    <property type="protein sequence ID" value="CAF1643338.1"/>
    <property type="molecule type" value="Genomic_DNA"/>
</dbReference>